<dbReference type="InterPro" id="IPR000836">
    <property type="entry name" value="PRTase_dom"/>
</dbReference>
<dbReference type="EMBL" id="AJWY01011219">
    <property type="protein sequence ID" value="EKC53350.1"/>
    <property type="molecule type" value="Genomic_DNA"/>
</dbReference>
<sequence length="206" mass="23338">TALRPYSLHISLSKVLLRNVKDLQLDSSHMMVISPDEGGMGRAIYIANVLGLDMGMFYKRRDYTRIVNGRNPIVAHEFLGTSVEGKDMIIIDDMISSGESMLEVAAALKERKANKIFVFSTFGLFTNGLDKFDKAYENGIIDKVLTSNLIYQTPELLQREWYINCDMSKYIAYIIDTLNHDSSISDLLNPNERIQNIVAKYKTGEL</sequence>
<dbReference type="GO" id="GO:0005524">
    <property type="term" value="F:ATP binding"/>
    <property type="evidence" value="ECO:0007669"/>
    <property type="project" value="UniProtKB-KW"/>
</dbReference>
<dbReference type="EC" id="2.7.6.1" evidence="1"/>
<name>K1SHT3_9ZZZZ</name>
<protein>
    <recommendedName>
        <fullName evidence="1">ribose-phosphate diphosphokinase</fullName>
        <ecNumber evidence="1">2.7.6.1</ecNumber>
    </recommendedName>
</protein>
<dbReference type="SUPFAM" id="SSF53271">
    <property type="entry name" value="PRTase-like"/>
    <property type="match status" value="1"/>
</dbReference>
<dbReference type="InterPro" id="IPR029057">
    <property type="entry name" value="PRTase-like"/>
</dbReference>
<dbReference type="PANTHER" id="PTHR10210:SF32">
    <property type="entry name" value="RIBOSE-PHOSPHATE PYROPHOSPHOKINASE 2"/>
    <property type="match status" value="1"/>
</dbReference>
<dbReference type="Gene3D" id="3.40.50.2020">
    <property type="match status" value="1"/>
</dbReference>
<dbReference type="CDD" id="cd06223">
    <property type="entry name" value="PRTases_typeI"/>
    <property type="match status" value="1"/>
</dbReference>
<keyword evidence="3" id="KW-0547">Nucleotide-binding</keyword>
<feature type="non-terminal residue" evidence="7">
    <location>
        <position position="1"/>
    </location>
</feature>
<keyword evidence="4 7" id="KW-0418">Kinase</keyword>
<evidence type="ECO:0000256" key="6">
    <source>
        <dbReference type="ARBA" id="ARBA00049535"/>
    </source>
</evidence>
<evidence type="ECO:0000256" key="4">
    <source>
        <dbReference type="ARBA" id="ARBA00022777"/>
    </source>
</evidence>
<dbReference type="AlphaFoldDB" id="K1SHT3"/>
<dbReference type="InterPro" id="IPR005946">
    <property type="entry name" value="Rib-P_diPkinase"/>
</dbReference>
<gene>
    <name evidence="7" type="ORF">LEA_16421</name>
</gene>
<dbReference type="PANTHER" id="PTHR10210">
    <property type="entry name" value="RIBOSE-PHOSPHATE DIPHOSPHOKINASE FAMILY MEMBER"/>
    <property type="match status" value="1"/>
</dbReference>
<proteinExistence type="predicted"/>
<evidence type="ECO:0000256" key="5">
    <source>
        <dbReference type="ARBA" id="ARBA00022840"/>
    </source>
</evidence>
<dbReference type="GO" id="GO:0005737">
    <property type="term" value="C:cytoplasm"/>
    <property type="evidence" value="ECO:0007669"/>
    <property type="project" value="TreeGrafter"/>
</dbReference>
<dbReference type="Pfam" id="PF14572">
    <property type="entry name" value="Pribosyl_synth"/>
    <property type="match status" value="1"/>
</dbReference>
<keyword evidence="2" id="KW-0808">Transferase</keyword>
<comment type="caution">
    <text evidence="7">The sequence shown here is derived from an EMBL/GenBank/DDBJ whole genome shotgun (WGS) entry which is preliminary data.</text>
</comment>
<comment type="catalytic activity">
    <reaction evidence="6">
        <text>D-ribose 5-phosphate + ATP = 5-phospho-alpha-D-ribose 1-diphosphate + AMP + H(+)</text>
        <dbReference type="Rhea" id="RHEA:15609"/>
        <dbReference type="ChEBI" id="CHEBI:15378"/>
        <dbReference type="ChEBI" id="CHEBI:30616"/>
        <dbReference type="ChEBI" id="CHEBI:58017"/>
        <dbReference type="ChEBI" id="CHEBI:78346"/>
        <dbReference type="ChEBI" id="CHEBI:456215"/>
        <dbReference type="EC" id="2.7.6.1"/>
    </reaction>
</comment>
<dbReference type="GO" id="GO:0006015">
    <property type="term" value="P:5-phosphoribose 1-diphosphate biosynthetic process"/>
    <property type="evidence" value="ECO:0007669"/>
    <property type="project" value="TreeGrafter"/>
</dbReference>
<accession>K1SHT3</accession>
<dbReference type="GO" id="GO:0004749">
    <property type="term" value="F:ribose phosphate diphosphokinase activity"/>
    <property type="evidence" value="ECO:0007669"/>
    <property type="project" value="UniProtKB-EC"/>
</dbReference>
<reference evidence="7" key="1">
    <citation type="journal article" date="2013" name="Environ. Microbiol.">
        <title>Microbiota from the distal guts of lean and obese adolescents exhibit partial functional redundancy besides clear differences in community structure.</title>
        <authorList>
            <person name="Ferrer M."/>
            <person name="Ruiz A."/>
            <person name="Lanza F."/>
            <person name="Haange S.B."/>
            <person name="Oberbach A."/>
            <person name="Till H."/>
            <person name="Bargiela R."/>
            <person name="Campoy C."/>
            <person name="Segura M.T."/>
            <person name="Richter M."/>
            <person name="von Bergen M."/>
            <person name="Seifert J."/>
            <person name="Suarez A."/>
        </authorList>
    </citation>
    <scope>NUCLEOTIDE SEQUENCE</scope>
</reference>
<evidence type="ECO:0000256" key="2">
    <source>
        <dbReference type="ARBA" id="ARBA00022679"/>
    </source>
</evidence>
<evidence type="ECO:0000256" key="1">
    <source>
        <dbReference type="ARBA" id="ARBA00013247"/>
    </source>
</evidence>
<dbReference type="GO" id="GO:0016301">
    <property type="term" value="F:kinase activity"/>
    <property type="evidence" value="ECO:0007669"/>
    <property type="project" value="UniProtKB-KW"/>
</dbReference>
<organism evidence="7">
    <name type="scientific">human gut metagenome</name>
    <dbReference type="NCBI Taxonomy" id="408170"/>
    <lineage>
        <taxon>unclassified sequences</taxon>
        <taxon>metagenomes</taxon>
        <taxon>organismal metagenomes</taxon>
    </lineage>
</organism>
<dbReference type="GO" id="GO:0002189">
    <property type="term" value="C:ribose phosphate diphosphokinase complex"/>
    <property type="evidence" value="ECO:0007669"/>
    <property type="project" value="TreeGrafter"/>
</dbReference>
<dbReference type="GO" id="GO:0000287">
    <property type="term" value="F:magnesium ion binding"/>
    <property type="evidence" value="ECO:0007669"/>
    <property type="project" value="InterPro"/>
</dbReference>
<dbReference type="GO" id="GO:0006164">
    <property type="term" value="P:purine nucleotide biosynthetic process"/>
    <property type="evidence" value="ECO:0007669"/>
    <property type="project" value="TreeGrafter"/>
</dbReference>
<evidence type="ECO:0000256" key="3">
    <source>
        <dbReference type="ARBA" id="ARBA00022741"/>
    </source>
</evidence>
<keyword evidence="5" id="KW-0067">ATP-binding</keyword>
<evidence type="ECO:0000313" key="7">
    <source>
        <dbReference type="EMBL" id="EKC53350.1"/>
    </source>
</evidence>